<proteinExistence type="predicted"/>
<keyword evidence="2" id="KW-1185">Reference proteome</keyword>
<dbReference type="VEuPathDB" id="FungiDB:F4678DRAFT_420286"/>
<comment type="caution">
    <text evidence="1">The sequence shown here is derived from an EMBL/GenBank/DDBJ whole genome shotgun (WGS) entry which is preliminary data.</text>
</comment>
<dbReference type="GO" id="GO:0000981">
    <property type="term" value="F:DNA-binding transcription factor activity, RNA polymerase II-specific"/>
    <property type="evidence" value="ECO:0007669"/>
    <property type="project" value="TreeGrafter"/>
</dbReference>
<reference evidence="1" key="1">
    <citation type="submission" date="2022-07" db="EMBL/GenBank/DDBJ databases">
        <title>Genome Sequence of Xylaria arbuscula.</title>
        <authorList>
            <person name="Buettner E."/>
        </authorList>
    </citation>
    <scope>NUCLEOTIDE SEQUENCE</scope>
    <source>
        <strain evidence="1">VT107</strain>
    </source>
</reference>
<dbReference type="AlphaFoldDB" id="A0A9W8NDA3"/>
<organism evidence="1 2">
    <name type="scientific">Xylaria arbuscula</name>
    <dbReference type="NCBI Taxonomy" id="114810"/>
    <lineage>
        <taxon>Eukaryota</taxon>
        <taxon>Fungi</taxon>
        <taxon>Dikarya</taxon>
        <taxon>Ascomycota</taxon>
        <taxon>Pezizomycotina</taxon>
        <taxon>Sordariomycetes</taxon>
        <taxon>Xylariomycetidae</taxon>
        <taxon>Xylariales</taxon>
        <taxon>Xylariaceae</taxon>
        <taxon>Xylaria</taxon>
    </lineage>
</organism>
<dbReference type="PANTHER" id="PTHR47657:SF13">
    <property type="entry name" value="ZN(2)-C6 FUNGAL-TYPE DOMAIN-CONTAINING PROTEIN-RELATED"/>
    <property type="match status" value="1"/>
</dbReference>
<sequence length="222" mass="25635">MVCYCNFAAGAFLGPGDLLACNLDAEQDVLWVPMVHGVRLIREKFDEDELFAGLMEPMHRRNFEPSGEAPSPRCIEECLKRLDWEDALQALRDMVNSQKHDDTTVCLGELDKLIPIYEATFGTDDDGSYHGPSENQFVFGWLYRLERPFIGLLQRKDPTALVILSYFAVLLKTMEHLWFVRGWAEHLITSVKRLTCENDLVWLQWPSEALEFYGDCQDGRRR</sequence>
<dbReference type="Proteomes" id="UP001148614">
    <property type="component" value="Unassembled WGS sequence"/>
</dbReference>
<evidence type="ECO:0000313" key="2">
    <source>
        <dbReference type="Proteomes" id="UP001148614"/>
    </source>
</evidence>
<dbReference type="PANTHER" id="PTHR47657">
    <property type="entry name" value="STEROL REGULATORY ELEMENT-BINDING PROTEIN ECM22"/>
    <property type="match status" value="1"/>
</dbReference>
<name>A0A9W8NDA3_9PEZI</name>
<evidence type="ECO:0000313" key="1">
    <source>
        <dbReference type="EMBL" id="KAJ3569537.1"/>
    </source>
</evidence>
<gene>
    <name evidence="1" type="ORF">NPX13_g6049</name>
</gene>
<accession>A0A9W8NDA3</accession>
<dbReference type="InterPro" id="IPR052400">
    <property type="entry name" value="Zn2-C6_fungal_TF"/>
</dbReference>
<protein>
    <submittedName>
        <fullName evidence="1">Uncharacterized protein</fullName>
    </submittedName>
</protein>
<dbReference type="EMBL" id="JANPWZ010001024">
    <property type="protein sequence ID" value="KAJ3569537.1"/>
    <property type="molecule type" value="Genomic_DNA"/>
</dbReference>